<dbReference type="GO" id="GO:0140359">
    <property type="term" value="F:ABC-type transporter activity"/>
    <property type="evidence" value="ECO:0007669"/>
    <property type="project" value="InterPro"/>
</dbReference>
<dbReference type="PANTHER" id="PTHR43229">
    <property type="entry name" value="NODULATION PROTEIN J"/>
    <property type="match status" value="1"/>
</dbReference>
<name>A0A6J7L8A4_9ZZZZ</name>
<keyword evidence="3 6" id="KW-1133">Transmembrane helix</keyword>
<dbReference type="PROSITE" id="PS51012">
    <property type="entry name" value="ABC_TM2"/>
    <property type="match status" value="1"/>
</dbReference>
<dbReference type="Pfam" id="PF01061">
    <property type="entry name" value="ABC2_membrane"/>
    <property type="match status" value="1"/>
</dbReference>
<dbReference type="GO" id="GO:0043190">
    <property type="term" value="C:ATP-binding cassette (ABC) transporter complex"/>
    <property type="evidence" value="ECO:0007669"/>
    <property type="project" value="InterPro"/>
</dbReference>
<feature type="region of interest" description="Disordered" evidence="5">
    <location>
        <begin position="1"/>
        <end position="21"/>
    </location>
</feature>
<reference evidence="8" key="1">
    <citation type="submission" date="2020-05" db="EMBL/GenBank/DDBJ databases">
        <authorList>
            <person name="Chiriac C."/>
            <person name="Salcher M."/>
            <person name="Ghai R."/>
            <person name="Kavagutti S V."/>
        </authorList>
    </citation>
    <scope>NUCLEOTIDE SEQUENCE</scope>
</reference>
<dbReference type="InterPro" id="IPR000412">
    <property type="entry name" value="ABC_2_transport"/>
</dbReference>
<protein>
    <submittedName>
        <fullName evidence="8">Unannotated protein</fullName>
    </submittedName>
</protein>
<evidence type="ECO:0000256" key="3">
    <source>
        <dbReference type="ARBA" id="ARBA00022989"/>
    </source>
</evidence>
<feature type="domain" description="ABC transmembrane type-2" evidence="7">
    <location>
        <begin position="28"/>
        <end position="258"/>
    </location>
</feature>
<evidence type="ECO:0000256" key="6">
    <source>
        <dbReference type="SAM" id="Phobius"/>
    </source>
</evidence>
<dbReference type="AlphaFoldDB" id="A0A6J7L8A4"/>
<dbReference type="InterPro" id="IPR047817">
    <property type="entry name" value="ABC2_TM_bact-type"/>
</dbReference>
<dbReference type="EMBL" id="CAFBNF010000363">
    <property type="protein sequence ID" value="CAB4964277.1"/>
    <property type="molecule type" value="Genomic_DNA"/>
</dbReference>
<feature type="transmembrane region" description="Helical" evidence="6">
    <location>
        <begin position="40"/>
        <end position="60"/>
    </location>
</feature>
<evidence type="ECO:0000256" key="4">
    <source>
        <dbReference type="ARBA" id="ARBA00023136"/>
    </source>
</evidence>
<evidence type="ECO:0000313" key="8">
    <source>
        <dbReference type="EMBL" id="CAB4964277.1"/>
    </source>
</evidence>
<proteinExistence type="predicted"/>
<feature type="transmembrane region" description="Helical" evidence="6">
    <location>
        <begin position="177"/>
        <end position="197"/>
    </location>
</feature>
<evidence type="ECO:0000256" key="2">
    <source>
        <dbReference type="ARBA" id="ARBA00022692"/>
    </source>
</evidence>
<dbReference type="PIRSF" id="PIRSF006648">
    <property type="entry name" value="DrrB"/>
    <property type="match status" value="1"/>
</dbReference>
<keyword evidence="4 6" id="KW-0472">Membrane</keyword>
<feature type="transmembrane region" description="Helical" evidence="6">
    <location>
        <begin position="72"/>
        <end position="94"/>
    </location>
</feature>
<feature type="transmembrane region" description="Helical" evidence="6">
    <location>
        <begin position="234"/>
        <end position="255"/>
    </location>
</feature>
<feature type="transmembrane region" description="Helical" evidence="6">
    <location>
        <begin position="148"/>
        <end position="170"/>
    </location>
</feature>
<evidence type="ECO:0000256" key="1">
    <source>
        <dbReference type="ARBA" id="ARBA00004141"/>
    </source>
</evidence>
<evidence type="ECO:0000256" key="5">
    <source>
        <dbReference type="SAM" id="MobiDB-lite"/>
    </source>
</evidence>
<sequence length="258" mass="26460">MTADRDLDLTPSPGAAPPGQRVRSQIVLEARSTLRNPEQLLLTLGIPLVLLVTLTLLPVLDLGGGSRVDVVTPGILALAVMSTAFTGQAIGTGFERRYGALKFLGSTPLTRRQLLLAKTGAVVVIEILQSALICVVAVALGWHPQGSLPAVVLLLLVGTAAFSAPGLALAGVARAEATLAIANGVYLLLLLGGGVVIPTERLPSAWAAIASFLPSGALADALRQVLVVGAPLPVSSVLVLVAWAVVGSVVAARTFKWE</sequence>
<evidence type="ECO:0000259" key="7">
    <source>
        <dbReference type="PROSITE" id="PS51012"/>
    </source>
</evidence>
<keyword evidence="2 6" id="KW-0812">Transmembrane</keyword>
<gene>
    <name evidence="8" type="ORF">UFOPK3773_02240</name>
</gene>
<organism evidence="8">
    <name type="scientific">freshwater metagenome</name>
    <dbReference type="NCBI Taxonomy" id="449393"/>
    <lineage>
        <taxon>unclassified sequences</taxon>
        <taxon>metagenomes</taxon>
        <taxon>ecological metagenomes</taxon>
    </lineage>
</organism>
<dbReference type="InterPro" id="IPR013525">
    <property type="entry name" value="ABC2_TM"/>
</dbReference>
<accession>A0A6J7L8A4</accession>
<dbReference type="PANTHER" id="PTHR43229:SF2">
    <property type="entry name" value="NODULATION PROTEIN J"/>
    <property type="match status" value="1"/>
</dbReference>
<dbReference type="InterPro" id="IPR051784">
    <property type="entry name" value="Nod_factor_ABC_transporter"/>
</dbReference>
<feature type="transmembrane region" description="Helical" evidence="6">
    <location>
        <begin position="115"/>
        <end position="142"/>
    </location>
</feature>
<comment type="subcellular location">
    <subcellularLocation>
        <location evidence="1">Membrane</location>
        <topology evidence="1">Multi-pass membrane protein</topology>
    </subcellularLocation>
</comment>